<evidence type="ECO:0000256" key="3">
    <source>
        <dbReference type="ARBA" id="ARBA00022764"/>
    </source>
</evidence>
<dbReference type="EMBL" id="FOFU01000009">
    <property type="protein sequence ID" value="SEQ71946.1"/>
    <property type="molecule type" value="Genomic_DNA"/>
</dbReference>
<dbReference type="InterPro" id="IPR010810">
    <property type="entry name" value="Flagellin_hook_IN_motif"/>
</dbReference>
<dbReference type="Pfam" id="PF07196">
    <property type="entry name" value="Flagellin_IN"/>
    <property type="match status" value="1"/>
</dbReference>
<sequence>MQRISSQMNNNNTQSSLRLQESRLNRANNQIGSQHRIQQLRDDPIAAGHLVRYQSYLGRVNQFEKNALTLSDQFTVREGYMTDSLEIMQRVRELAVTGANGIYTKEDMSNMATEVDELLKQLVQNANAVSADGNSIFAGTNTKATAFDIEMGNVEGSGVPLIQNVRYNGNIDVNRVEVDEGKYLVNDNAGIKTFWAENQQVFGSRDASQWQASSDTVISVDGVKVEIKQGDNVYAVAAKINNSGAAVKATIDPVRNALNFETTDARQLWLQDISGSTLEELGVIKDASQLPPYNLATGARVSGGSMFDTVIAFRNALLAGDQESIGGRVLGALDKGIDSLVTRIAKSGSEYERAQLNATRSSKLALDVTSMVSREGDLDFTKAITDLKMLDYTNQATLSQAGKMYSSTLLNYMR</sequence>
<organism evidence="6 7">
    <name type="scientific">Treponema bryantii</name>
    <dbReference type="NCBI Taxonomy" id="163"/>
    <lineage>
        <taxon>Bacteria</taxon>
        <taxon>Pseudomonadati</taxon>
        <taxon>Spirochaetota</taxon>
        <taxon>Spirochaetia</taxon>
        <taxon>Spirochaetales</taxon>
        <taxon>Treponemataceae</taxon>
        <taxon>Treponema</taxon>
    </lineage>
</organism>
<dbReference type="InterPro" id="IPR001492">
    <property type="entry name" value="Flagellin"/>
</dbReference>
<dbReference type="OrthoDB" id="9758307at2"/>
<keyword evidence="7" id="KW-1185">Reference proteome</keyword>
<gene>
    <name evidence="6" type="ORF">SAMN04487977_10954</name>
</gene>
<keyword evidence="6" id="KW-0966">Cell projection</keyword>
<dbReference type="Gene3D" id="1.20.1330.10">
    <property type="entry name" value="f41 fragment of flagellin, N-terminal domain"/>
    <property type="match status" value="1"/>
</dbReference>
<evidence type="ECO:0000313" key="6">
    <source>
        <dbReference type="EMBL" id="SEQ71946.1"/>
    </source>
</evidence>
<proteinExistence type="predicted"/>
<dbReference type="AlphaFoldDB" id="A0A1H9IBM8"/>
<evidence type="ECO:0000256" key="4">
    <source>
        <dbReference type="ARBA" id="ARBA00023143"/>
    </source>
</evidence>
<evidence type="ECO:0000256" key="1">
    <source>
        <dbReference type="ARBA" id="ARBA00004095"/>
    </source>
</evidence>
<dbReference type="PANTHER" id="PTHR42792:SF1">
    <property type="entry name" value="FLAGELLAR HOOK-ASSOCIATED PROTEIN 3"/>
    <property type="match status" value="1"/>
</dbReference>
<protein>
    <submittedName>
        <fullName evidence="6">Flagellar hook-associated protein 3 FlgL</fullName>
    </submittedName>
</protein>
<name>A0A1H9IBM8_9SPIR</name>
<feature type="domain" description="Flagellin N-terminal" evidence="5">
    <location>
        <begin position="4"/>
        <end position="142"/>
    </location>
</feature>
<dbReference type="GO" id="GO:0009424">
    <property type="term" value="C:bacterial-type flagellum hook"/>
    <property type="evidence" value="ECO:0007669"/>
    <property type="project" value="InterPro"/>
</dbReference>
<keyword evidence="4" id="KW-0975">Bacterial flagellum</keyword>
<dbReference type="Pfam" id="PF00669">
    <property type="entry name" value="Flagellin_N"/>
    <property type="match status" value="1"/>
</dbReference>
<comment type="subcellular location">
    <subcellularLocation>
        <location evidence="2">Periplasmic flagellum</location>
    </subcellularLocation>
</comment>
<keyword evidence="6" id="KW-0282">Flagellum</keyword>
<evidence type="ECO:0000313" key="7">
    <source>
        <dbReference type="Proteomes" id="UP000182360"/>
    </source>
</evidence>
<evidence type="ECO:0000259" key="5">
    <source>
        <dbReference type="Pfam" id="PF00669"/>
    </source>
</evidence>
<dbReference type="GO" id="GO:0055040">
    <property type="term" value="C:periplasmic flagellum"/>
    <property type="evidence" value="ECO:0007669"/>
    <property type="project" value="UniProtKB-SubCell"/>
</dbReference>
<accession>A0A1H9IBM8</accession>
<dbReference type="GO" id="GO:0071973">
    <property type="term" value="P:bacterial-type flagellum-dependent cell motility"/>
    <property type="evidence" value="ECO:0007669"/>
    <property type="project" value="InterPro"/>
</dbReference>
<dbReference type="NCBIfam" id="TIGR02550">
    <property type="entry name" value="flagell_flgL"/>
    <property type="match status" value="1"/>
</dbReference>
<dbReference type="NCBIfam" id="NF005187">
    <property type="entry name" value="PRK06663.1"/>
    <property type="match status" value="1"/>
</dbReference>
<keyword evidence="6" id="KW-0969">Cilium</keyword>
<dbReference type="SUPFAM" id="SSF64518">
    <property type="entry name" value="Phase 1 flagellin"/>
    <property type="match status" value="1"/>
</dbReference>
<dbReference type="Proteomes" id="UP000182360">
    <property type="component" value="Unassembled WGS sequence"/>
</dbReference>
<comment type="function">
    <text evidence="1">Component of the core of the flagella.</text>
</comment>
<dbReference type="InterPro" id="IPR013384">
    <property type="entry name" value="Flagell_FlgL"/>
</dbReference>
<keyword evidence="3" id="KW-0574">Periplasm</keyword>
<reference evidence="6 7" key="1">
    <citation type="submission" date="2016-10" db="EMBL/GenBank/DDBJ databases">
        <authorList>
            <person name="de Groot N.N."/>
        </authorList>
    </citation>
    <scope>NUCLEOTIDE SEQUENCE [LARGE SCALE GENOMIC DNA]</scope>
    <source>
        <strain evidence="6 7">B25</strain>
    </source>
</reference>
<dbReference type="GO" id="GO:0005198">
    <property type="term" value="F:structural molecule activity"/>
    <property type="evidence" value="ECO:0007669"/>
    <property type="project" value="InterPro"/>
</dbReference>
<dbReference type="RefSeq" id="WP_074644824.1">
    <property type="nucleotide sequence ID" value="NZ_FOFU01000009.1"/>
</dbReference>
<evidence type="ECO:0000256" key="2">
    <source>
        <dbReference type="ARBA" id="ARBA00004631"/>
    </source>
</evidence>
<dbReference type="InterPro" id="IPR001029">
    <property type="entry name" value="Flagellin_N"/>
</dbReference>
<dbReference type="STRING" id="163.SAMN04487775_10257"/>
<dbReference type="eggNOG" id="COG1344">
    <property type="taxonomic scope" value="Bacteria"/>
</dbReference>
<dbReference type="PANTHER" id="PTHR42792">
    <property type="entry name" value="FLAGELLIN"/>
    <property type="match status" value="1"/>
</dbReference>